<name>A0ABQ6IU21_9MICO</name>
<accession>A0ABQ6IU21</accession>
<sequence length="46" mass="5108">MRDQFRCHAVFASDKAAWYLEPARPEVGWWETVAAGCNPGNVVDVG</sequence>
<evidence type="ECO:0000313" key="2">
    <source>
        <dbReference type="Proteomes" id="UP001157126"/>
    </source>
</evidence>
<reference evidence="2" key="1">
    <citation type="journal article" date="2019" name="Int. J. Syst. Evol. Microbiol.">
        <title>The Global Catalogue of Microorganisms (GCM) 10K type strain sequencing project: providing services to taxonomists for standard genome sequencing and annotation.</title>
        <authorList>
            <consortium name="The Broad Institute Genomics Platform"/>
            <consortium name="The Broad Institute Genome Sequencing Center for Infectious Disease"/>
            <person name="Wu L."/>
            <person name="Ma J."/>
        </authorList>
    </citation>
    <scope>NUCLEOTIDE SEQUENCE [LARGE SCALE GENOMIC DNA]</scope>
    <source>
        <strain evidence="2">NBRC 113072</strain>
    </source>
</reference>
<gene>
    <name evidence="1" type="ORF">GCM10025883_26060</name>
</gene>
<dbReference type="InterPro" id="IPR019719">
    <property type="entry name" value="DUF2599"/>
</dbReference>
<proteinExistence type="predicted"/>
<evidence type="ECO:0000313" key="1">
    <source>
        <dbReference type="EMBL" id="GMA40561.1"/>
    </source>
</evidence>
<dbReference type="Proteomes" id="UP001157126">
    <property type="component" value="Unassembled WGS sequence"/>
</dbReference>
<dbReference type="Pfam" id="PF10783">
    <property type="entry name" value="DUF2599"/>
    <property type="match status" value="1"/>
</dbReference>
<organism evidence="1 2">
    <name type="scientific">Mobilicoccus caccae</name>
    <dbReference type="NCBI Taxonomy" id="1859295"/>
    <lineage>
        <taxon>Bacteria</taxon>
        <taxon>Bacillati</taxon>
        <taxon>Actinomycetota</taxon>
        <taxon>Actinomycetes</taxon>
        <taxon>Micrococcales</taxon>
        <taxon>Dermatophilaceae</taxon>
        <taxon>Mobilicoccus</taxon>
    </lineage>
</organism>
<keyword evidence="2" id="KW-1185">Reference proteome</keyword>
<dbReference type="EMBL" id="BSUO01000001">
    <property type="protein sequence ID" value="GMA40561.1"/>
    <property type="molecule type" value="Genomic_DNA"/>
</dbReference>
<comment type="caution">
    <text evidence="1">The sequence shown here is derived from an EMBL/GenBank/DDBJ whole genome shotgun (WGS) entry which is preliminary data.</text>
</comment>
<protein>
    <submittedName>
        <fullName evidence="1">Uncharacterized protein</fullName>
    </submittedName>
</protein>